<protein>
    <recommendedName>
        <fullName evidence="3">Peroxidase</fullName>
    </recommendedName>
</protein>
<keyword evidence="2" id="KW-1185">Reference proteome</keyword>
<gene>
    <name evidence="1" type="ORF">JKP88DRAFT_261823</name>
</gene>
<evidence type="ECO:0000313" key="2">
    <source>
        <dbReference type="Proteomes" id="UP000664859"/>
    </source>
</evidence>
<accession>A0A835ZGT1</accession>
<organism evidence="1 2">
    <name type="scientific">Tribonema minus</name>
    <dbReference type="NCBI Taxonomy" id="303371"/>
    <lineage>
        <taxon>Eukaryota</taxon>
        <taxon>Sar</taxon>
        <taxon>Stramenopiles</taxon>
        <taxon>Ochrophyta</taxon>
        <taxon>PX clade</taxon>
        <taxon>Xanthophyceae</taxon>
        <taxon>Tribonematales</taxon>
        <taxon>Tribonemataceae</taxon>
        <taxon>Tribonema</taxon>
    </lineage>
</organism>
<dbReference type="GO" id="GO:0020037">
    <property type="term" value="F:heme binding"/>
    <property type="evidence" value="ECO:0007669"/>
    <property type="project" value="InterPro"/>
</dbReference>
<comment type="caution">
    <text evidence="1">The sequence shown here is derived from an EMBL/GenBank/DDBJ whole genome shotgun (WGS) entry which is preliminary data.</text>
</comment>
<evidence type="ECO:0008006" key="3">
    <source>
        <dbReference type="Google" id="ProtNLM"/>
    </source>
</evidence>
<dbReference type="AlphaFoldDB" id="A0A835ZGT1"/>
<dbReference type="SUPFAM" id="SSF48113">
    <property type="entry name" value="Heme-dependent peroxidases"/>
    <property type="match status" value="1"/>
</dbReference>
<evidence type="ECO:0000313" key="1">
    <source>
        <dbReference type="EMBL" id="KAG5191939.1"/>
    </source>
</evidence>
<dbReference type="EMBL" id="JAFCMP010000013">
    <property type="protein sequence ID" value="KAG5191939.1"/>
    <property type="molecule type" value="Genomic_DNA"/>
</dbReference>
<reference evidence="1" key="1">
    <citation type="submission" date="2021-02" db="EMBL/GenBank/DDBJ databases">
        <title>First Annotated Genome of the Yellow-green Alga Tribonema minus.</title>
        <authorList>
            <person name="Mahan K.M."/>
        </authorList>
    </citation>
    <scope>NUCLEOTIDE SEQUENCE</scope>
    <source>
        <strain evidence="1">UTEX B ZZ1240</strain>
    </source>
</reference>
<dbReference type="GO" id="GO:0004601">
    <property type="term" value="F:peroxidase activity"/>
    <property type="evidence" value="ECO:0007669"/>
    <property type="project" value="InterPro"/>
</dbReference>
<name>A0A835ZGT1_9STRA</name>
<sequence>MDAPRDHYDDMSLLPSEASDVAALEAQFAKYAFYDIAMAAFNQSPYKLIATLSGAHTVGRSRVHDESPTSLGIDELSGGPINTFDGIYYDEVFYKYWDPKQAGWFESDRHGRCEVLNKPLHELEERFCQDAESPMARFYKEYADNFRAGSDAAFQAAFCDSFQAMSTIGRAVSAAQLRAVSAHFVVPAGTEPSDRDREDLYPPYNNSLDIKKLAIVDPDPDAAAVKAAAAAAAAAVAAADAAAAAAAAQ</sequence>
<dbReference type="GO" id="GO:0006979">
    <property type="term" value="P:response to oxidative stress"/>
    <property type="evidence" value="ECO:0007669"/>
    <property type="project" value="InterPro"/>
</dbReference>
<proteinExistence type="predicted"/>
<dbReference type="Proteomes" id="UP000664859">
    <property type="component" value="Unassembled WGS sequence"/>
</dbReference>
<dbReference type="InterPro" id="IPR010255">
    <property type="entry name" value="Haem_peroxidase_sf"/>
</dbReference>